<evidence type="ECO:0000256" key="4">
    <source>
        <dbReference type="ARBA" id="ARBA00022691"/>
    </source>
</evidence>
<sequence length="278" mass="30626">MNGARELLRWAVQELQSATQDPALDAQILLAEVTGLSRTHVLFRERFEVDEEAQFRDWIGRRQKGEPIQYITGRAYFRNLTLEVGPGVLIPRPESEQLVADVISKIAGVVEACVVDLGAGSGALTLSIATELSNVKVTAVEREGAAISWLERNVKNLGALVNHEIEIIRADVMQFDGKHNFDVVIANPPYIPDTQELPKEVVDFEPRAALFGGPEGLDAPQVFIAAALRALKPGGYLAIEHHEDQGEAICEILERSFESVHLHYDLNGRARFSSGVLK</sequence>
<dbReference type="InterPro" id="IPR029063">
    <property type="entry name" value="SAM-dependent_MTases_sf"/>
</dbReference>
<dbReference type="InterPro" id="IPR050320">
    <property type="entry name" value="N5-glutamine_MTase"/>
</dbReference>
<organism evidence="8">
    <name type="scientific">freshwater metagenome</name>
    <dbReference type="NCBI Taxonomy" id="449393"/>
    <lineage>
        <taxon>unclassified sequences</taxon>
        <taxon>metagenomes</taxon>
        <taxon>ecological metagenomes</taxon>
    </lineage>
</organism>
<dbReference type="PANTHER" id="PTHR18895">
    <property type="entry name" value="HEMK METHYLTRANSFERASE"/>
    <property type="match status" value="1"/>
</dbReference>
<dbReference type="SUPFAM" id="SSF53335">
    <property type="entry name" value="S-adenosyl-L-methionine-dependent methyltransferases"/>
    <property type="match status" value="1"/>
</dbReference>
<dbReference type="Pfam" id="PF05175">
    <property type="entry name" value="MTS"/>
    <property type="match status" value="1"/>
</dbReference>
<gene>
    <name evidence="8" type="ORF">UFOPK1506_00005</name>
</gene>
<dbReference type="InterPro" id="IPR007848">
    <property type="entry name" value="Small_mtfrase_dom"/>
</dbReference>
<dbReference type="GO" id="GO:0003676">
    <property type="term" value="F:nucleic acid binding"/>
    <property type="evidence" value="ECO:0007669"/>
    <property type="project" value="InterPro"/>
</dbReference>
<dbReference type="InterPro" id="IPR004556">
    <property type="entry name" value="HemK-like"/>
</dbReference>
<keyword evidence="2" id="KW-0489">Methyltransferase</keyword>
<dbReference type="GO" id="GO:0102559">
    <property type="term" value="F:peptide chain release factor N(5)-glutamine methyltransferase activity"/>
    <property type="evidence" value="ECO:0007669"/>
    <property type="project" value="UniProtKB-EC"/>
</dbReference>
<keyword evidence="3" id="KW-0808">Transferase</keyword>
<reference evidence="8" key="1">
    <citation type="submission" date="2020-05" db="EMBL/GenBank/DDBJ databases">
        <authorList>
            <person name="Chiriac C."/>
            <person name="Salcher M."/>
            <person name="Ghai R."/>
            <person name="Kavagutti S V."/>
        </authorList>
    </citation>
    <scope>NUCLEOTIDE SEQUENCE</scope>
</reference>
<dbReference type="NCBIfam" id="TIGR03534">
    <property type="entry name" value="RF_mod_PrmC"/>
    <property type="match status" value="1"/>
</dbReference>
<dbReference type="PRINTS" id="PR00507">
    <property type="entry name" value="N12N6MTFRASE"/>
</dbReference>
<dbReference type="Pfam" id="PF17827">
    <property type="entry name" value="PrmC_N"/>
    <property type="match status" value="1"/>
</dbReference>
<protein>
    <recommendedName>
        <fullName evidence="1">peptide chain release factor N(5)-glutamine methyltransferase</fullName>
        <ecNumber evidence="1">2.1.1.297</ecNumber>
    </recommendedName>
</protein>
<dbReference type="Gene3D" id="1.10.8.10">
    <property type="entry name" value="DNA helicase RuvA subunit, C-terminal domain"/>
    <property type="match status" value="1"/>
</dbReference>
<evidence type="ECO:0000256" key="3">
    <source>
        <dbReference type="ARBA" id="ARBA00022679"/>
    </source>
</evidence>
<comment type="catalytic activity">
    <reaction evidence="5">
        <text>L-glutaminyl-[peptide chain release factor] + S-adenosyl-L-methionine = N(5)-methyl-L-glutaminyl-[peptide chain release factor] + S-adenosyl-L-homocysteine + H(+)</text>
        <dbReference type="Rhea" id="RHEA:42896"/>
        <dbReference type="Rhea" id="RHEA-COMP:10271"/>
        <dbReference type="Rhea" id="RHEA-COMP:10272"/>
        <dbReference type="ChEBI" id="CHEBI:15378"/>
        <dbReference type="ChEBI" id="CHEBI:30011"/>
        <dbReference type="ChEBI" id="CHEBI:57856"/>
        <dbReference type="ChEBI" id="CHEBI:59789"/>
        <dbReference type="ChEBI" id="CHEBI:61891"/>
        <dbReference type="EC" id="2.1.1.297"/>
    </reaction>
</comment>
<dbReference type="EC" id="2.1.1.297" evidence="1"/>
<evidence type="ECO:0000259" key="6">
    <source>
        <dbReference type="Pfam" id="PF05175"/>
    </source>
</evidence>
<proteinExistence type="inferred from homology"/>
<dbReference type="GO" id="GO:0032259">
    <property type="term" value="P:methylation"/>
    <property type="evidence" value="ECO:0007669"/>
    <property type="project" value="UniProtKB-KW"/>
</dbReference>
<dbReference type="NCBIfam" id="TIGR00536">
    <property type="entry name" value="hemK_fam"/>
    <property type="match status" value="1"/>
</dbReference>
<dbReference type="AlphaFoldDB" id="A0A6J6BZN2"/>
<feature type="domain" description="Methyltransferase small" evidence="6">
    <location>
        <begin position="110"/>
        <end position="194"/>
    </location>
</feature>
<dbReference type="HAMAP" id="MF_02126">
    <property type="entry name" value="RF_methyltr_PrmC"/>
    <property type="match status" value="1"/>
</dbReference>
<evidence type="ECO:0000256" key="5">
    <source>
        <dbReference type="ARBA" id="ARBA00048391"/>
    </source>
</evidence>
<dbReference type="InterPro" id="IPR002052">
    <property type="entry name" value="DNA_methylase_N6_adenine_CS"/>
</dbReference>
<accession>A0A6J6BZN2</accession>
<evidence type="ECO:0000259" key="7">
    <source>
        <dbReference type="Pfam" id="PF17827"/>
    </source>
</evidence>
<dbReference type="PROSITE" id="PS00092">
    <property type="entry name" value="N6_MTASE"/>
    <property type="match status" value="1"/>
</dbReference>
<evidence type="ECO:0000256" key="1">
    <source>
        <dbReference type="ARBA" id="ARBA00012771"/>
    </source>
</evidence>
<evidence type="ECO:0000256" key="2">
    <source>
        <dbReference type="ARBA" id="ARBA00022603"/>
    </source>
</evidence>
<dbReference type="InterPro" id="IPR040758">
    <property type="entry name" value="PrmC_N"/>
</dbReference>
<dbReference type="CDD" id="cd02440">
    <property type="entry name" value="AdoMet_MTases"/>
    <property type="match status" value="1"/>
</dbReference>
<dbReference type="Gene3D" id="3.40.50.150">
    <property type="entry name" value="Vaccinia Virus protein VP39"/>
    <property type="match status" value="1"/>
</dbReference>
<dbReference type="InterPro" id="IPR019874">
    <property type="entry name" value="RF_methyltr_PrmC"/>
</dbReference>
<keyword evidence="4" id="KW-0949">S-adenosyl-L-methionine</keyword>
<name>A0A6J6BZN2_9ZZZZ</name>
<dbReference type="EMBL" id="CAEZSV010000001">
    <property type="protein sequence ID" value="CAB4544396.1"/>
    <property type="molecule type" value="Genomic_DNA"/>
</dbReference>
<evidence type="ECO:0000313" key="8">
    <source>
        <dbReference type="EMBL" id="CAB4544396.1"/>
    </source>
</evidence>
<feature type="domain" description="Release factor glutamine methyltransferase N-terminal" evidence="7">
    <location>
        <begin position="6"/>
        <end position="73"/>
    </location>
</feature>
<dbReference type="PANTHER" id="PTHR18895:SF74">
    <property type="entry name" value="MTRF1L RELEASE FACTOR GLUTAMINE METHYLTRANSFERASE"/>
    <property type="match status" value="1"/>
</dbReference>